<accession>A0A4Q1K535</accession>
<dbReference type="RefSeq" id="WP_129433835.1">
    <property type="nucleotide sequence ID" value="NZ_SBKO01000001.1"/>
</dbReference>
<keyword evidence="2" id="KW-1185">Reference proteome</keyword>
<dbReference type="Proteomes" id="UP000290283">
    <property type="component" value="Unassembled WGS sequence"/>
</dbReference>
<dbReference type="EMBL" id="SBKO01000001">
    <property type="protein sequence ID" value="RXR20697.1"/>
    <property type="molecule type" value="Genomic_DNA"/>
</dbReference>
<evidence type="ECO:0000313" key="1">
    <source>
        <dbReference type="EMBL" id="RXR20697.1"/>
    </source>
</evidence>
<gene>
    <name evidence="1" type="ORF">EQG63_01825</name>
</gene>
<evidence type="ECO:0000313" key="2">
    <source>
        <dbReference type="Proteomes" id="UP000290283"/>
    </source>
</evidence>
<proteinExistence type="predicted"/>
<sequence length="62" mass="6594">MGNPGGNGVGGGGGVFALNIAVEDNKHNAIVSIRLIFFGALFIRRKNIKNIYSSKHLSAFFS</sequence>
<name>A0A4Q1K535_9FLAO</name>
<reference evidence="2" key="1">
    <citation type="submission" date="2019-01" db="EMBL/GenBank/DDBJ databases">
        <title>Cytophagaceae bacterium strain CAR-16.</title>
        <authorList>
            <person name="Chen W.-M."/>
        </authorList>
    </citation>
    <scope>NUCLEOTIDE SEQUENCE [LARGE SCALE GENOMIC DNA]</scope>
    <source>
        <strain evidence="2">LLJ-11</strain>
    </source>
</reference>
<protein>
    <submittedName>
        <fullName evidence="1">Uncharacterized protein</fullName>
    </submittedName>
</protein>
<organism evidence="1 2">
    <name type="scientific">Flavobacterium amnicola</name>
    <dbReference type="NCBI Taxonomy" id="2506422"/>
    <lineage>
        <taxon>Bacteria</taxon>
        <taxon>Pseudomonadati</taxon>
        <taxon>Bacteroidota</taxon>
        <taxon>Flavobacteriia</taxon>
        <taxon>Flavobacteriales</taxon>
        <taxon>Flavobacteriaceae</taxon>
        <taxon>Flavobacterium</taxon>
    </lineage>
</organism>
<comment type="caution">
    <text evidence="1">The sequence shown here is derived from an EMBL/GenBank/DDBJ whole genome shotgun (WGS) entry which is preliminary data.</text>
</comment>
<dbReference type="AlphaFoldDB" id="A0A4Q1K535"/>